<evidence type="ECO:0000256" key="5">
    <source>
        <dbReference type="SAM" id="Phobius"/>
    </source>
</evidence>
<feature type="transmembrane region" description="Helical" evidence="5">
    <location>
        <begin position="197"/>
        <end position="215"/>
    </location>
</feature>
<evidence type="ECO:0000256" key="3">
    <source>
        <dbReference type="ARBA" id="ARBA00022989"/>
    </source>
</evidence>
<feature type="transmembrane region" description="Helical" evidence="5">
    <location>
        <begin position="6"/>
        <end position="28"/>
    </location>
</feature>
<protein>
    <submittedName>
        <fullName evidence="6">MntP/YtaF family protein</fullName>
    </submittedName>
</protein>
<dbReference type="Pfam" id="PF02659">
    <property type="entry name" value="Mntp"/>
    <property type="match status" value="2"/>
</dbReference>
<keyword evidence="1" id="KW-1003">Cell membrane</keyword>
<gene>
    <name evidence="6" type="ORF">JFN88_21415</name>
</gene>
<name>A0A934MMV5_9BACL</name>
<dbReference type="PANTHER" id="PTHR35529:SF2">
    <property type="entry name" value="SPORULATION PROTEIN YTAF-RELATED"/>
    <property type="match status" value="1"/>
</dbReference>
<dbReference type="InterPro" id="IPR003810">
    <property type="entry name" value="Mntp/YtaF"/>
</dbReference>
<keyword evidence="2 5" id="KW-0812">Transmembrane</keyword>
<dbReference type="EMBL" id="JAELUP010000107">
    <property type="protein sequence ID" value="MBJ6363775.1"/>
    <property type="molecule type" value="Genomic_DNA"/>
</dbReference>
<accession>A0A934MMV5</accession>
<feature type="transmembrane region" description="Helical" evidence="5">
    <location>
        <begin position="171"/>
        <end position="191"/>
    </location>
</feature>
<keyword evidence="3 5" id="KW-1133">Transmembrane helix</keyword>
<feature type="transmembrane region" description="Helical" evidence="5">
    <location>
        <begin position="35"/>
        <end position="55"/>
    </location>
</feature>
<dbReference type="PANTHER" id="PTHR35529">
    <property type="entry name" value="MANGANESE EFFLUX PUMP MNTP-RELATED"/>
    <property type="match status" value="1"/>
</dbReference>
<evidence type="ECO:0000313" key="6">
    <source>
        <dbReference type="EMBL" id="MBJ6363775.1"/>
    </source>
</evidence>
<evidence type="ECO:0000256" key="2">
    <source>
        <dbReference type="ARBA" id="ARBA00022692"/>
    </source>
</evidence>
<comment type="caution">
    <text evidence="6">The sequence shown here is derived from an EMBL/GenBank/DDBJ whole genome shotgun (WGS) entry which is preliminary data.</text>
</comment>
<sequence length="247" mass="26101">MLLHVFTLLLLAFAVSLDGFGVGVTYGLRQIRIPVLSILIIASCSGVIILLSMLFGQWMAGYISPHIAGLIGALILIGIGVLSLFQFFRNKRSESLEEAGSASAAQARVQGHGDVWTAAVNEDASPATAAVIKNATVLQLELRRLGLVIQILRSPQAADVDRSGIISPSEAILLGCALSFDAFGAGLGAALLGFPPLLTALLIAFSSGMFLYLGIRIGFKFSYSSRMKALSFLPGVMLIVMGCFKLL</sequence>
<keyword evidence="7" id="KW-1185">Reference proteome</keyword>
<organism evidence="6 7">
    <name type="scientific">Paenibacillus roseus</name>
    <dbReference type="NCBI Taxonomy" id="2798579"/>
    <lineage>
        <taxon>Bacteria</taxon>
        <taxon>Bacillati</taxon>
        <taxon>Bacillota</taxon>
        <taxon>Bacilli</taxon>
        <taxon>Bacillales</taxon>
        <taxon>Paenibacillaceae</taxon>
        <taxon>Paenibacillus</taxon>
    </lineage>
</organism>
<keyword evidence="4 5" id="KW-0472">Membrane</keyword>
<evidence type="ECO:0000313" key="7">
    <source>
        <dbReference type="Proteomes" id="UP000640274"/>
    </source>
</evidence>
<evidence type="ECO:0000256" key="4">
    <source>
        <dbReference type="ARBA" id="ARBA00023136"/>
    </source>
</evidence>
<feature type="transmembrane region" description="Helical" evidence="5">
    <location>
        <begin position="67"/>
        <end position="88"/>
    </location>
</feature>
<evidence type="ECO:0000256" key="1">
    <source>
        <dbReference type="ARBA" id="ARBA00022475"/>
    </source>
</evidence>
<dbReference type="Proteomes" id="UP000640274">
    <property type="component" value="Unassembled WGS sequence"/>
</dbReference>
<dbReference type="RefSeq" id="WP_199021372.1">
    <property type="nucleotide sequence ID" value="NZ_JAELUP010000107.1"/>
</dbReference>
<reference evidence="6" key="1">
    <citation type="submission" date="2020-12" db="EMBL/GenBank/DDBJ databases">
        <authorList>
            <person name="Huq M.A."/>
        </authorList>
    </citation>
    <scope>NUCLEOTIDE SEQUENCE</scope>
    <source>
        <strain evidence="6">MAHUQ-46</strain>
    </source>
</reference>
<proteinExistence type="predicted"/>
<dbReference type="AlphaFoldDB" id="A0A934MMV5"/>